<keyword evidence="2" id="KW-1133">Transmembrane helix</keyword>
<evidence type="ECO:0000256" key="3">
    <source>
        <dbReference type="SAM" id="SignalP"/>
    </source>
</evidence>
<name>A0ABQ4INC9_9ACTN</name>
<organism evidence="4 5">
    <name type="scientific">Micromonospora lutea</name>
    <dbReference type="NCBI Taxonomy" id="419825"/>
    <lineage>
        <taxon>Bacteria</taxon>
        <taxon>Bacillati</taxon>
        <taxon>Actinomycetota</taxon>
        <taxon>Actinomycetes</taxon>
        <taxon>Micromonosporales</taxon>
        <taxon>Micromonosporaceae</taxon>
        <taxon>Micromonospora</taxon>
    </lineage>
</organism>
<evidence type="ECO:0000313" key="4">
    <source>
        <dbReference type="EMBL" id="GIJ19410.1"/>
    </source>
</evidence>
<comment type="caution">
    <text evidence="4">The sequence shown here is derived from an EMBL/GenBank/DDBJ whole genome shotgun (WGS) entry which is preliminary data.</text>
</comment>
<feature type="chain" id="PRO_5047050110" description="Repeat protein (TIGR01451 family)" evidence="3">
    <location>
        <begin position="38"/>
        <end position="489"/>
    </location>
</feature>
<keyword evidence="2" id="KW-0812">Transmembrane</keyword>
<dbReference type="RefSeq" id="WP_203990613.1">
    <property type="nucleotide sequence ID" value="NZ_BOPB01000001.1"/>
</dbReference>
<dbReference type="PRINTS" id="PR01217">
    <property type="entry name" value="PRICHEXTENSN"/>
</dbReference>
<feature type="compositionally biased region" description="Pro residues" evidence="1">
    <location>
        <begin position="107"/>
        <end position="119"/>
    </location>
</feature>
<evidence type="ECO:0000256" key="1">
    <source>
        <dbReference type="SAM" id="MobiDB-lite"/>
    </source>
</evidence>
<keyword evidence="5" id="KW-1185">Reference proteome</keyword>
<feature type="signal peptide" evidence="3">
    <location>
        <begin position="1"/>
        <end position="37"/>
    </location>
</feature>
<accession>A0ABQ4INC9</accession>
<gene>
    <name evidence="4" type="ORF">Vlu01_00340</name>
</gene>
<feature type="transmembrane region" description="Helical" evidence="2">
    <location>
        <begin position="411"/>
        <end position="431"/>
    </location>
</feature>
<feature type="compositionally biased region" description="Basic and acidic residues" evidence="1">
    <location>
        <begin position="479"/>
        <end position="489"/>
    </location>
</feature>
<feature type="region of interest" description="Disordered" evidence="1">
    <location>
        <begin position="436"/>
        <end position="489"/>
    </location>
</feature>
<feature type="compositionally biased region" description="Low complexity" evidence="1">
    <location>
        <begin position="71"/>
        <end position="106"/>
    </location>
</feature>
<feature type="region of interest" description="Disordered" evidence="1">
    <location>
        <begin position="41"/>
        <end position="128"/>
    </location>
</feature>
<proteinExistence type="predicted"/>
<evidence type="ECO:0000313" key="5">
    <source>
        <dbReference type="Proteomes" id="UP000643165"/>
    </source>
</evidence>
<dbReference type="Proteomes" id="UP000643165">
    <property type="component" value="Unassembled WGS sequence"/>
</dbReference>
<keyword evidence="2" id="KW-0472">Membrane</keyword>
<dbReference type="EMBL" id="BOPB01000001">
    <property type="protein sequence ID" value="GIJ19410.1"/>
    <property type="molecule type" value="Genomic_DNA"/>
</dbReference>
<protein>
    <recommendedName>
        <fullName evidence="6">Repeat protein (TIGR01451 family)</fullName>
    </recommendedName>
</protein>
<reference evidence="4 5" key="1">
    <citation type="submission" date="2021-01" db="EMBL/GenBank/DDBJ databases">
        <title>Whole genome shotgun sequence of Verrucosispora lutea NBRC 106530.</title>
        <authorList>
            <person name="Komaki H."/>
            <person name="Tamura T."/>
        </authorList>
    </citation>
    <scope>NUCLEOTIDE SEQUENCE [LARGE SCALE GENOMIC DNA]</scope>
    <source>
        <strain evidence="4 5">NBRC 106530</strain>
    </source>
</reference>
<evidence type="ECO:0000256" key="2">
    <source>
        <dbReference type="SAM" id="Phobius"/>
    </source>
</evidence>
<feature type="compositionally biased region" description="Low complexity" evidence="1">
    <location>
        <begin position="41"/>
        <end position="55"/>
    </location>
</feature>
<sequence>MGHLPGRRAWRRTFAFACVLGLLVAAGAAVTPGVVTAAPAANRAAEPGSHSPSAEPTDEPEPTSPPPTMEPPVETTAPTSPSTTPTPAVTTDAPVPSSGPPAATGAPPRPTYSPPPRPTAPTIAPPVSAGVTVTTGDITLPAGYWNTASTVTTLSVTVTNTGTASAGVRLAYTLPAGLTDAGTDGCVTAGSREYRCGEWTTAPGARFSTRLRIRVDGDAWRRMPLAGSVRVTATGAAGTARDDEGFAVLFPPGPPAPGITMSAGEVTFDADGASESLLVRLGNTGRADATGRIDVLLPEGVTVAAPPAGCIAVAATRARCDLGTVRSGRTEEVRLPVTATPQALRAAPLSGAVVGRLDPRHGADRRMQVSFRITATAPEVPAVAPVPSSSLLPAGAATGGTEGSTSGQSTALLPITLSVLVLLLIVGLVTVSLRRRAASSRTGGEETAEATNRIGAEDRLGGSPEPDGGIWFRARRPARNHDRPGWDVR</sequence>
<keyword evidence="3" id="KW-0732">Signal</keyword>
<evidence type="ECO:0008006" key="6">
    <source>
        <dbReference type="Google" id="ProtNLM"/>
    </source>
</evidence>